<accession>A0ABQ4FVY7</accession>
<dbReference type="RefSeq" id="WP_204056546.1">
    <property type="nucleotide sequence ID" value="NZ_BAAAGP010000002.1"/>
</dbReference>
<protein>
    <submittedName>
        <fullName evidence="2">Uncharacterized protein</fullName>
    </submittedName>
</protein>
<reference evidence="2 3" key="1">
    <citation type="submission" date="2021-01" db="EMBL/GenBank/DDBJ databases">
        <title>Whole genome shotgun sequence of Microbispora corallina NBRC 16416.</title>
        <authorList>
            <person name="Komaki H."/>
            <person name="Tamura T."/>
        </authorList>
    </citation>
    <scope>NUCLEOTIDE SEQUENCE [LARGE SCALE GENOMIC DNA]</scope>
    <source>
        <strain evidence="2 3">NBRC 16416</strain>
    </source>
</reference>
<evidence type="ECO:0000313" key="3">
    <source>
        <dbReference type="Proteomes" id="UP000603904"/>
    </source>
</evidence>
<organism evidence="2 3">
    <name type="scientific">Microbispora corallina</name>
    <dbReference type="NCBI Taxonomy" id="83302"/>
    <lineage>
        <taxon>Bacteria</taxon>
        <taxon>Bacillati</taxon>
        <taxon>Actinomycetota</taxon>
        <taxon>Actinomycetes</taxon>
        <taxon>Streptosporangiales</taxon>
        <taxon>Streptosporangiaceae</taxon>
        <taxon>Microbispora</taxon>
    </lineage>
</organism>
<keyword evidence="1" id="KW-0732">Signal</keyword>
<sequence length="152" mass="15664">MRTLRGATTAVLTVLAVTAAPLTPALGSSAATVTAVTASAFTAPASAFTAAAPSAAGRHRRTVGVHKVRWSSATPVAHGRKVRLTWWSGVAPCTVLDHVSVRETARKVVVTIWEGAKPSAAHAVCPAIAVRKTATVALKKRLGSRRLADGAR</sequence>
<name>A0ABQ4FVY7_9ACTN</name>
<comment type="caution">
    <text evidence="2">The sequence shown here is derived from an EMBL/GenBank/DDBJ whole genome shotgun (WGS) entry which is preliminary data.</text>
</comment>
<evidence type="ECO:0000313" key="2">
    <source>
        <dbReference type="EMBL" id="GIH38980.1"/>
    </source>
</evidence>
<proteinExistence type="predicted"/>
<dbReference type="Proteomes" id="UP000603904">
    <property type="component" value="Unassembled WGS sequence"/>
</dbReference>
<feature type="chain" id="PRO_5045945020" evidence="1">
    <location>
        <begin position="31"/>
        <end position="152"/>
    </location>
</feature>
<gene>
    <name evidence="2" type="ORF">Mco01_19800</name>
</gene>
<evidence type="ECO:0000256" key="1">
    <source>
        <dbReference type="SAM" id="SignalP"/>
    </source>
</evidence>
<feature type="signal peptide" evidence="1">
    <location>
        <begin position="1"/>
        <end position="30"/>
    </location>
</feature>
<dbReference type="EMBL" id="BOOC01000005">
    <property type="protein sequence ID" value="GIH38980.1"/>
    <property type="molecule type" value="Genomic_DNA"/>
</dbReference>
<keyword evidence="3" id="KW-1185">Reference proteome</keyword>